<gene>
    <name evidence="1" type="ORF">SS50377_14001</name>
    <name evidence="2" type="ORF">SS50377_24437</name>
</gene>
<evidence type="ECO:0000313" key="2">
    <source>
        <dbReference type="EMBL" id="KAH0574479.1"/>
    </source>
</evidence>
<name>V6LP49_9EUKA</name>
<dbReference type="Proteomes" id="UP000018208">
    <property type="component" value="Unassembled WGS sequence"/>
</dbReference>
<reference evidence="1 2" key="1">
    <citation type="journal article" date="2014" name="PLoS Genet.">
        <title>The Genome of Spironucleus salmonicida Highlights a Fish Pathogen Adapted to Fluctuating Environments.</title>
        <authorList>
            <person name="Xu F."/>
            <person name="Jerlstrom-Hultqvist J."/>
            <person name="Einarsson E."/>
            <person name="Astvaldsson A."/>
            <person name="Svard S.G."/>
            <person name="Andersson J.O."/>
        </authorList>
    </citation>
    <scope>NUCLEOTIDE SEQUENCE</scope>
    <source>
        <strain evidence="2">ATCC 50377</strain>
    </source>
</reference>
<reference evidence="2" key="2">
    <citation type="submission" date="2020-12" db="EMBL/GenBank/DDBJ databases">
        <title>New Spironucleus salmonicida genome in near-complete chromosomes.</title>
        <authorList>
            <person name="Xu F."/>
            <person name="Kurt Z."/>
            <person name="Jimenez-Gonzalez A."/>
            <person name="Astvaldsson A."/>
            <person name="Andersson J.O."/>
            <person name="Svard S.G."/>
        </authorList>
    </citation>
    <scope>NUCLEOTIDE SEQUENCE</scope>
    <source>
        <strain evidence="2">ATCC 50377</strain>
    </source>
</reference>
<keyword evidence="3" id="KW-1185">Reference proteome</keyword>
<dbReference type="EMBL" id="KI546085">
    <property type="protein sequence ID" value="EST46013.1"/>
    <property type="molecule type" value="Genomic_DNA"/>
</dbReference>
<protein>
    <submittedName>
        <fullName evidence="1">Uncharacterized protein</fullName>
    </submittedName>
</protein>
<dbReference type="EMBL" id="AUWU02000004">
    <property type="protein sequence ID" value="KAH0574479.1"/>
    <property type="molecule type" value="Genomic_DNA"/>
</dbReference>
<dbReference type="AlphaFoldDB" id="V6LP49"/>
<sequence length="397" mass="46969">MRSVYLNLKKSCISQADNRQVNIDNIPDYLLKFLELNETSMLDEITDVLQFLSHDQIITHDLVIKFFELTNDVPNKLYSLLRCDYTYQFIADILVIYFSETNFIKHIKRIYFDFITTYQENFLIEMFSVDEIMLKFVFQINLLTLYKNQNYNLLNFISKAINAHASLKFSQKQFEIDQILHQVTQSTDYIDQSFNFLKTLVSDTYNQRIVQFLLQLPQESIHKAIPLILELDEESITDNANSFFNIAIKSLSLEDSSALKLLSLLLFHSIQFEYYECNFSFIIALFNSKLMKTASQCVSFLIDFIDIFYQIKPTQLQILIEDFNIMKLISIFVQRLQNDSLEFTIECCKLIQLVINLSEQQMDTFLELRFDIFDSLCCVDNINYCDDFLCLRDEYCF</sequence>
<organism evidence="1">
    <name type="scientific">Spironucleus salmonicida</name>
    <dbReference type="NCBI Taxonomy" id="348837"/>
    <lineage>
        <taxon>Eukaryota</taxon>
        <taxon>Metamonada</taxon>
        <taxon>Diplomonadida</taxon>
        <taxon>Hexamitidae</taxon>
        <taxon>Hexamitinae</taxon>
        <taxon>Spironucleus</taxon>
    </lineage>
</organism>
<accession>V6LP49</accession>
<dbReference type="VEuPathDB" id="GiardiaDB:SS50377_24437"/>
<evidence type="ECO:0000313" key="3">
    <source>
        <dbReference type="Proteomes" id="UP000018208"/>
    </source>
</evidence>
<evidence type="ECO:0000313" key="1">
    <source>
        <dbReference type="EMBL" id="EST46013.1"/>
    </source>
</evidence>
<proteinExistence type="predicted"/>